<comment type="caution">
    <text evidence="3">The sequence shown here is derived from an EMBL/GenBank/DDBJ whole genome shotgun (WGS) entry which is preliminary data.</text>
</comment>
<feature type="region of interest" description="Disordered" evidence="1">
    <location>
        <begin position="242"/>
        <end position="316"/>
    </location>
</feature>
<feature type="domain" description="AP180 N-terminal homology (ANTH)" evidence="2">
    <location>
        <begin position="53"/>
        <end position="118"/>
    </location>
</feature>
<dbReference type="Proteomes" id="UP000824540">
    <property type="component" value="Unassembled WGS sequence"/>
</dbReference>
<proteinExistence type="predicted"/>
<reference evidence="3" key="1">
    <citation type="thesis" date="2021" institute="BYU ScholarsArchive" country="Provo, UT, USA">
        <title>Applications of and Algorithms for Genome Assembly and Genomic Analyses with an Emphasis on Marine Teleosts.</title>
        <authorList>
            <person name="Pickett B.D."/>
        </authorList>
    </citation>
    <scope>NUCLEOTIDE SEQUENCE</scope>
    <source>
        <strain evidence="3">HI-2016</strain>
    </source>
</reference>
<dbReference type="EMBL" id="JAFBMS010001476">
    <property type="protein sequence ID" value="KAG9329098.1"/>
    <property type="molecule type" value="Genomic_DNA"/>
</dbReference>
<dbReference type="GO" id="GO:0035615">
    <property type="term" value="F:clathrin adaptor activity"/>
    <property type="evidence" value="ECO:0007669"/>
    <property type="project" value="TreeGrafter"/>
</dbReference>
<dbReference type="GO" id="GO:0006897">
    <property type="term" value="P:endocytosis"/>
    <property type="evidence" value="ECO:0007669"/>
    <property type="project" value="InterPro"/>
</dbReference>
<dbReference type="GO" id="GO:0030136">
    <property type="term" value="C:clathrin-coated vesicle"/>
    <property type="evidence" value="ECO:0007669"/>
    <property type="project" value="TreeGrafter"/>
</dbReference>
<accession>A0A8T2MTX3</accession>
<dbReference type="GO" id="GO:0048268">
    <property type="term" value="P:clathrin coat assembly"/>
    <property type="evidence" value="ECO:0007669"/>
    <property type="project" value="TreeGrafter"/>
</dbReference>
<feature type="compositionally biased region" description="Basic and acidic residues" evidence="1">
    <location>
        <begin position="242"/>
        <end position="261"/>
    </location>
</feature>
<dbReference type="GO" id="GO:0080025">
    <property type="term" value="F:phosphatidylinositol-3,5-bisphosphate binding"/>
    <property type="evidence" value="ECO:0007669"/>
    <property type="project" value="TreeGrafter"/>
</dbReference>
<evidence type="ECO:0000313" key="3">
    <source>
        <dbReference type="EMBL" id="KAG9329098.1"/>
    </source>
</evidence>
<dbReference type="PANTHER" id="PTHR10407:SF10">
    <property type="entry name" value="HUNTINGTIN-INTERACTING PROTEIN 1-RELATED PROTEIN"/>
    <property type="match status" value="1"/>
</dbReference>
<dbReference type="OrthoDB" id="8946910at2759"/>
<dbReference type="Pfam" id="PF07651">
    <property type="entry name" value="ANTH"/>
    <property type="match status" value="1"/>
</dbReference>
<evidence type="ECO:0000256" key="1">
    <source>
        <dbReference type="SAM" id="MobiDB-lite"/>
    </source>
</evidence>
<dbReference type="InterPro" id="IPR030224">
    <property type="entry name" value="Sla2_fam"/>
</dbReference>
<sequence>MPQCLSQSVWDWVQGDSSEPTVAPLCDRLSSISKAINSSETPGNLHDRYGQLLTVEVFDYLDAELKVAETVIRQLNTSIAISTTTSGQCRLAPLIQVIQDCSHLYHYTVKLLFKLHACELPHPPPSVLAYRQTLSKAIGTDSSTSSTGNVTRAEQSSPLSIQHAILKNFLNKARDMLYFKRLIQIPRLPDPVVVVEEEEPPDDDDPEPLIEVSEVTQPSLQVQPQLGLCCSGRRDIQIENMKREMELPEPSWRESKLRDPSPHNNPSLALIDPSPHTTPPLALRDPSLTQTPPLALRDPSPSPERPLPSHKPLPWP</sequence>
<evidence type="ECO:0000259" key="2">
    <source>
        <dbReference type="Pfam" id="PF07651"/>
    </source>
</evidence>
<dbReference type="GO" id="GO:0007015">
    <property type="term" value="P:actin filament organization"/>
    <property type="evidence" value="ECO:0007669"/>
    <property type="project" value="TreeGrafter"/>
</dbReference>
<name>A0A8T2MTX3_9TELE</name>
<dbReference type="GO" id="GO:0032051">
    <property type="term" value="F:clathrin light chain binding"/>
    <property type="evidence" value="ECO:0007669"/>
    <property type="project" value="TreeGrafter"/>
</dbReference>
<dbReference type="PANTHER" id="PTHR10407">
    <property type="entry name" value="HUNTINGTIN INTERACTING PROTEIN 1"/>
    <property type="match status" value="1"/>
</dbReference>
<gene>
    <name evidence="3" type="ORF">JZ751_007632</name>
</gene>
<dbReference type="AlphaFoldDB" id="A0A8T2MTX3"/>
<dbReference type="GO" id="GO:0043325">
    <property type="term" value="F:phosphatidylinositol-3,4-bisphosphate binding"/>
    <property type="evidence" value="ECO:0007669"/>
    <property type="project" value="TreeGrafter"/>
</dbReference>
<feature type="compositionally biased region" description="Pro residues" evidence="1">
    <location>
        <begin position="300"/>
        <end position="316"/>
    </location>
</feature>
<organism evidence="3 4">
    <name type="scientific">Albula glossodonta</name>
    <name type="common">roundjaw bonefish</name>
    <dbReference type="NCBI Taxonomy" id="121402"/>
    <lineage>
        <taxon>Eukaryota</taxon>
        <taxon>Metazoa</taxon>
        <taxon>Chordata</taxon>
        <taxon>Craniata</taxon>
        <taxon>Vertebrata</taxon>
        <taxon>Euteleostomi</taxon>
        <taxon>Actinopterygii</taxon>
        <taxon>Neopterygii</taxon>
        <taxon>Teleostei</taxon>
        <taxon>Albuliformes</taxon>
        <taxon>Albulidae</taxon>
        <taxon>Albula</taxon>
    </lineage>
</organism>
<dbReference type="GO" id="GO:0030864">
    <property type="term" value="C:cortical actin cytoskeleton"/>
    <property type="evidence" value="ECO:0007669"/>
    <property type="project" value="TreeGrafter"/>
</dbReference>
<evidence type="ECO:0000313" key="4">
    <source>
        <dbReference type="Proteomes" id="UP000824540"/>
    </source>
</evidence>
<protein>
    <recommendedName>
        <fullName evidence="2">AP180 N-terminal homology (ANTH) domain-containing protein</fullName>
    </recommendedName>
</protein>
<dbReference type="InterPro" id="IPR011417">
    <property type="entry name" value="ANTH_dom"/>
</dbReference>
<keyword evidence="4" id="KW-1185">Reference proteome</keyword>
<dbReference type="GO" id="GO:0051015">
    <property type="term" value="F:actin filament binding"/>
    <property type="evidence" value="ECO:0007669"/>
    <property type="project" value="TreeGrafter"/>
</dbReference>